<dbReference type="PANTHER" id="PTHR10429:SF0">
    <property type="entry name" value="DNA-3-METHYLADENINE GLYCOSYLASE"/>
    <property type="match status" value="1"/>
</dbReference>
<dbReference type="InterPro" id="IPR003180">
    <property type="entry name" value="MPG"/>
</dbReference>
<dbReference type="GO" id="GO:0003905">
    <property type="term" value="F:alkylbase DNA N-glycosylase activity"/>
    <property type="evidence" value="ECO:0007669"/>
    <property type="project" value="UniProtKB-EC"/>
</dbReference>
<dbReference type="Proteomes" id="UP000179807">
    <property type="component" value="Unassembled WGS sequence"/>
</dbReference>
<evidence type="ECO:0000256" key="7">
    <source>
        <dbReference type="ARBA" id="ARBA00023204"/>
    </source>
</evidence>
<dbReference type="OrthoDB" id="6353017at2759"/>
<evidence type="ECO:0000256" key="8">
    <source>
        <dbReference type="ARBA" id="ARBA00033426"/>
    </source>
</evidence>
<evidence type="ECO:0000313" key="9">
    <source>
        <dbReference type="EMBL" id="OHT07844.1"/>
    </source>
</evidence>
<keyword evidence="5" id="KW-0227">DNA damage</keyword>
<keyword evidence="6" id="KW-0378">Hydrolase</keyword>
<evidence type="ECO:0000256" key="5">
    <source>
        <dbReference type="ARBA" id="ARBA00022763"/>
    </source>
</evidence>
<gene>
    <name evidence="9" type="ORF">TRFO_23788</name>
</gene>
<dbReference type="RefSeq" id="XP_068360980.1">
    <property type="nucleotide sequence ID" value="XM_068503367.1"/>
</dbReference>
<dbReference type="GO" id="GO:0006284">
    <property type="term" value="P:base-excision repair"/>
    <property type="evidence" value="ECO:0007669"/>
    <property type="project" value="InterPro"/>
</dbReference>
<dbReference type="GeneID" id="94838071"/>
<comment type="catalytic activity">
    <reaction evidence="1">
        <text>Hydrolysis of alkylated DNA, releasing 3-methyladenine, 3-methylguanine, 7-methylguanine and 7-methyladenine.</text>
        <dbReference type="EC" id="3.2.2.21"/>
    </reaction>
</comment>
<evidence type="ECO:0000256" key="3">
    <source>
        <dbReference type="ARBA" id="ARBA00009232"/>
    </source>
</evidence>
<organism evidence="9 10">
    <name type="scientific">Tritrichomonas foetus</name>
    <dbReference type="NCBI Taxonomy" id="1144522"/>
    <lineage>
        <taxon>Eukaryota</taxon>
        <taxon>Metamonada</taxon>
        <taxon>Parabasalia</taxon>
        <taxon>Tritrichomonadida</taxon>
        <taxon>Tritrichomonadidae</taxon>
        <taxon>Tritrichomonas</taxon>
    </lineage>
</organism>
<evidence type="ECO:0000256" key="6">
    <source>
        <dbReference type="ARBA" id="ARBA00022801"/>
    </source>
</evidence>
<evidence type="ECO:0000256" key="2">
    <source>
        <dbReference type="ARBA" id="ARBA00002421"/>
    </source>
</evidence>
<name>A0A1J4KDQ2_9EUKA</name>
<keyword evidence="7" id="KW-0234">DNA repair</keyword>
<evidence type="ECO:0000256" key="4">
    <source>
        <dbReference type="ARBA" id="ARBA00012000"/>
    </source>
</evidence>
<accession>A0A1J4KDQ2</accession>
<dbReference type="HAMAP" id="MF_00527">
    <property type="entry name" value="3MGH"/>
    <property type="match status" value="1"/>
</dbReference>
<dbReference type="AlphaFoldDB" id="A0A1J4KDQ2"/>
<protein>
    <recommendedName>
        <fullName evidence="4">DNA-3-methyladenine glycosylase II</fullName>
        <ecNumber evidence="4">3.2.2.21</ecNumber>
    </recommendedName>
    <alternativeName>
        <fullName evidence="8">3-methyladenine DNA glycosidase</fullName>
    </alternativeName>
</protein>
<dbReference type="Pfam" id="PF02245">
    <property type="entry name" value="Pur_DNA_glyco"/>
    <property type="match status" value="2"/>
</dbReference>
<keyword evidence="10" id="KW-1185">Reference proteome</keyword>
<dbReference type="VEuPathDB" id="TrichDB:TRFO_23788"/>
<dbReference type="EC" id="3.2.2.21" evidence="4"/>
<dbReference type="EMBL" id="MLAK01000684">
    <property type="protein sequence ID" value="OHT07844.1"/>
    <property type="molecule type" value="Genomic_DNA"/>
</dbReference>
<dbReference type="InterPro" id="IPR011034">
    <property type="entry name" value="Formyl_transferase-like_C_sf"/>
</dbReference>
<reference evidence="9" key="1">
    <citation type="submission" date="2016-10" db="EMBL/GenBank/DDBJ databases">
        <authorList>
            <person name="Benchimol M."/>
            <person name="Almeida L.G."/>
            <person name="Vasconcelos A.T."/>
            <person name="Perreira-Neves A."/>
            <person name="Rosa I.A."/>
            <person name="Tasca T."/>
            <person name="Bogo M.R."/>
            <person name="de Souza W."/>
        </authorList>
    </citation>
    <scope>NUCLEOTIDE SEQUENCE [LARGE SCALE GENOMIC DNA]</scope>
    <source>
        <strain evidence="9">K</strain>
    </source>
</reference>
<evidence type="ECO:0000313" key="10">
    <source>
        <dbReference type="Proteomes" id="UP000179807"/>
    </source>
</evidence>
<dbReference type="GO" id="GO:0003677">
    <property type="term" value="F:DNA binding"/>
    <property type="evidence" value="ECO:0007669"/>
    <property type="project" value="InterPro"/>
</dbReference>
<comment type="similarity">
    <text evidence="3">Belongs to the DNA glycosylase MPG family.</text>
</comment>
<evidence type="ECO:0000256" key="1">
    <source>
        <dbReference type="ARBA" id="ARBA00000086"/>
    </source>
</evidence>
<comment type="caution">
    <text evidence="9">The sequence shown here is derived from an EMBL/GenBank/DDBJ whole genome shotgun (WGS) entry which is preliminary data.</text>
</comment>
<comment type="function">
    <text evidence="2">Hydrolysis of the deoxyribose N-glycosidic bond to excise 3-methyladenine, and 7-methylguanine from the damaged DNA polymer formed by alkylation lesions.</text>
</comment>
<dbReference type="CDD" id="cd00540">
    <property type="entry name" value="AAG"/>
    <property type="match status" value="1"/>
</dbReference>
<sequence length="182" mass="20747">MTKIPRSFYTDEILDVTPKLLGKYICRKFDDGTVGRFQILEVEAYCGEHDLACHASKGRTQRTEAMYSEGGHVYVYLIYGMYWLLNITTGKKDSPQAALIRSISGASGPGRAGRLLKLDKSFYNEDLTTSSRIWLEDMGETLTYECTPRIGIKYAGKPWVDKLWRFVHDPSKTEKDPTDQED</sequence>
<dbReference type="PANTHER" id="PTHR10429">
    <property type="entry name" value="DNA-3-METHYLADENINE GLYCOSYLASE"/>
    <property type="match status" value="1"/>
</dbReference>
<dbReference type="SUPFAM" id="SSF50486">
    <property type="entry name" value="FMT C-terminal domain-like"/>
    <property type="match status" value="1"/>
</dbReference>
<dbReference type="Gene3D" id="3.10.300.10">
    <property type="entry name" value="Methylpurine-DNA glycosylase (MPG)"/>
    <property type="match status" value="2"/>
</dbReference>
<proteinExistence type="inferred from homology"/>
<dbReference type="InterPro" id="IPR036995">
    <property type="entry name" value="MPG_sf"/>
</dbReference>